<gene>
    <name evidence="1" type="ORF">QUW60_05395</name>
</gene>
<reference evidence="2" key="1">
    <citation type="submission" date="2023-07" db="EMBL/GenBank/DDBJ databases">
        <title>Identification and characterization of horizontal gene transfer across gut microbiota members of farm animals based on homology search.</title>
        <authorList>
            <person name="Schwarzerova J."/>
            <person name="Nykrynova M."/>
            <person name="Jureckova K."/>
            <person name="Cejkova D."/>
            <person name="Rychlik I."/>
        </authorList>
    </citation>
    <scope>NUCLEOTIDE SEQUENCE [LARGE SCALE GENOMIC DNA]</scope>
    <source>
        <strain evidence="2">109_WCHN</strain>
    </source>
</reference>
<dbReference type="EMBL" id="JAUDEN010000006">
    <property type="protein sequence ID" value="MDM8324663.1"/>
    <property type="molecule type" value="Genomic_DNA"/>
</dbReference>
<comment type="caution">
    <text evidence="1">The sequence shown here is derived from an EMBL/GenBank/DDBJ whole genome shotgun (WGS) entry which is preliminary data.</text>
</comment>
<dbReference type="RefSeq" id="WP_258338967.1">
    <property type="nucleotide sequence ID" value="NZ_JAUDEN010000006.1"/>
</dbReference>
<organism evidence="1 2">
    <name type="scientific">Bacteroides gallinaceum</name>
    <dbReference type="NCBI Taxonomy" id="1462571"/>
    <lineage>
        <taxon>Bacteria</taxon>
        <taxon>Pseudomonadati</taxon>
        <taxon>Bacteroidota</taxon>
        <taxon>Bacteroidia</taxon>
        <taxon>Bacteroidales</taxon>
        <taxon>Bacteroidaceae</taxon>
        <taxon>Bacteroides</taxon>
    </lineage>
</organism>
<proteinExistence type="predicted"/>
<accession>A0ABT7VEF7</accession>
<evidence type="ECO:0000313" key="2">
    <source>
        <dbReference type="Proteomes" id="UP001169458"/>
    </source>
</evidence>
<evidence type="ECO:0008006" key="3">
    <source>
        <dbReference type="Google" id="ProtNLM"/>
    </source>
</evidence>
<name>A0ABT7VEF7_9BACE</name>
<dbReference type="Proteomes" id="UP001169458">
    <property type="component" value="Unassembled WGS sequence"/>
</dbReference>
<sequence>MLLVLVNSINMFAQSSMKEAVDMTEVFDLPYKRTKLGGTGFGCMIDNSRNVVPNKLYTNVQCTEYMLADDYDTMPTTYAKFSLPDAGHTLVALELGGNIDNLTDELILVDKNYNVTDALVAKVYAFPGTIVKQYYINEDGSIVVITLKPVSSASLSMLEFTQFTGQRIDETYKVVNGKFALVSTRKYKEKVYTYSQLSSKTYNLWDGNEQPVD</sequence>
<keyword evidence="2" id="KW-1185">Reference proteome</keyword>
<protein>
    <recommendedName>
        <fullName evidence="3">WG repeat-containing protein</fullName>
    </recommendedName>
</protein>
<evidence type="ECO:0000313" key="1">
    <source>
        <dbReference type="EMBL" id="MDM8324663.1"/>
    </source>
</evidence>